<comment type="cofactor">
    <cofactor evidence="12">
        <name>FMN</name>
        <dbReference type="ChEBI" id="CHEBI:58210"/>
    </cofactor>
    <text evidence="12">Binds 1 FMN per subunit.</text>
</comment>
<dbReference type="FunFam" id="3.20.20.70:FF:000027">
    <property type="entry name" value="Dihydropyrimidine dehydrogenase [NADP(+)]"/>
    <property type="match status" value="1"/>
</dbReference>
<sequence length="304" mass="32100">MTLDMSVNIAGLHLKNPIMPASGTFGFGEEYADFIDLNRLGAIVVKSVTLAPRAGNPPPRLAETAAGMLNSIAWQNPGIEVFIRDKLPFLRRFDVPVIVNVAGSSIEEYVEVVERLNDIEGVAAFELNISCPNVHEGGVAFGTSVKLASQVTAAAAQAAKLPLIIKLSPNVTAVEEFALAVEAAGAQAVSLINCPTGMAIDIQSRRPVLGNIVGGLSGPAIKPIALYQVWRVAQAVKIPVIGMGGIASATDAIEFLLAGASAVAVGMNNFIDPRNMLTIIDDLERYLKEHRIDAVSELIGALRK</sequence>
<dbReference type="PANTHER" id="PTHR48109:SF1">
    <property type="entry name" value="DIHYDROOROTATE DEHYDROGENASE (FUMARATE)"/>
    <property type="match status" value="1"/>
</dbReference>
<dbReference type="GO" id="GO:0006207">
    <property type="term" value="P:'de novo' pyrimidine nucleobase biosynthetic process"/>
    <property type="evidence" value="ECO:0007669"/>
    <property type="project" value="InterPro"/>
</dbReference>
<dbReference type="PROSITE" id="PS00912">
    <property type="entry name" value="DHODEHASE_2"/>
    <property type="match status" value="1"/>
</dbReference>
<evidence type="ECO:0000256" key="6">
    <source>
        <dbReference type="ARBA" id="ARBA00022630"/>
    </source>
</evidence>
<dbReference type="Gene3D" id="3.20.20.70">
    <property type="entry name" value="Aldolase class I"/>
    <property type="match status" value="1"/>
</dbReference>
<evidence type="ECO:0000256" key="9">
    <source>
        <dbReference type="ARBA" id="ARBA00023002"/>
    </source>
</evidence>
<accession>A0A3G1KVS7</accession>
<dbReference type="InterPro" id="IPR005720">
    <property type="entry name" value="Dihydroorotate_DH_cat"/>
</dbReference>
<organism evidence="14 15">
    <name type="scientific">Formimonas warabiya</name>
    <dbReference type="NCBI Taxonomy" id="1761012"/>
    <lineage>
        <taxon>Bacteria</taxon>
        <taxon>Bacillati</taxon>
        <taxon>Bacillota</taxon>
        <taxon>Clostridia</taxon>
        <taxon>Eubacteriales</taxon>
        <taxon>Peptococcaceae</taxon>
        <taxon>Candidatus Formimonas</taxon>
    </lineage>
</organism>
<dbReference type="GO" id="GO:0005737">
    <property type="term" value="C:cytoplasm"/>
    <property type="evidence" value="ECO:0007669"/>
    <property type="project" value="UniProtKB-SubCell"/>
</dbReference>
<feature type="binding site" evidence="12">
    <location>
        <position position="128"/>
    </location>
    <ligand>
        <name>substrate</name>
    </ligand>
</feature>
<dbReference type="InterPro" id="IPR033888">
    <property type="entry name" value="DHOD_1B"/>
</dbReference>
<evidence type="ECO:0000313" key="14">
    <source>
        <dbReference type="EMBL" id="ATW26479.1"/>
    </source>
</evidence>
<feature type="binding site" evidence="12">
    <location>
        <position position="192"/>
    </location>
    <ligand>
        <name>FMN</name>
        <dbReference type="ChEBI" id="CHEBI:58210"/>
    </ligand>
</feature>
<feature type="active site" description="Nucleophile" evidence="12">
    <location>
        <position position="131"/>
    </location>
</feature>
<protein>
    <recommendedName>
        <fullName evidence="12">Dihydroorotate dehydrogenase</fullName>
        <shortName evidence="12">DHOD</shortName>
        <shortName evidence="12">DHODase</shortName>
        <shortName evidence="12">DHOdehase</shortName>
        <ecNumber evidence="12">1.3.-.-</ecNumber>
    </recommendedName>
</protein>
<dbReference type="GO" id="GO:0044205">
    <property type="term" value="P:'de novo' UMP biosynthetic process"/>
    <property type="evidence" value="ECO:0007669"/>
    <property type="project" value="UniProtKB-UniRule"/>
</dbReference>
<dbReference type="NCBIfam" id="TIGR01037">
    <property type="entry name" value="pyrD_sub1_fam"/>
    <property type="match status" value="1"/>
</dbReference>
<keyword evidence="6 12" id="KW-0285">Flavoprotein</keyword>
<dbReference type="InterPro" id="IPR024920">
    <property type="entry name" value="Dihydroorotate_DH_1"/>
</dbReference>
<dbReference type="HAMAP" id="MF_00224">
    <property type="entry name" value="DHO_dh_type1"/>
    <property type="match status" value="1"/>
</dbReference>
<proteinExistence type="inferred from homology"/>
<feature type="binding site" evidence="12">
    <location>
        <position position="166"/>
    </location>
    <ligand>
        <name>FMN</name>
        <dbReference type="ChEBI" id="CHEBI:58210"/>
    </ligand>
</feature>
<keyword evidence="5 12" id="KW-0963">Cytoplasm</keyword>
<feature type="binding site" evidence="12">
    <location>
        <begin position="244"/>
        <end position="245"/>
    </location>
    <ligand>
        <name>FMN</name>
        <dbReference type="ChEBI" id="CHEBI:58210"/>
    </ligand>
</feature>
<evidence type="ECO:0000256" key="2">
    <source>
        <dbReference type="ARBA" id="ARBA00004496"/>
    </source>
</evidence>
<evidence type="ECO:0000259" key="13">
    <source>
        <dbReference type="Pfam" id="PF01180"/>
    </source>
</evidence>
<keyword evidence="10" id="KW-0520">NAD</keyword>
<dbReference type="SUPFAM" id="SSF51395">
    <property type="entry name" value="FMN-linked oxidoreductases"/>
    <property type="match status" value="1"/>
</dbReference>
<dbReference type="CDD" id="cd04740">
    <property type="entry name" value="DHOD_1B_like"/>
    <property type="match status" value="1"/>
</dbReference>
<feature type="binding site" evidence="12">
    <location>
        <position position="22"/>
    </location>
    <ligand>
        <name>FMN</name>
        <dbReference type="ChEBI" id="CHEBI:58210"/>
    </ligand>
</feature>
<evidence type="ECO:0000256" key="12">
    <source>
        <dbReference type="HAMAP-Rule" id="MF_00224"/>
    </source>
</evidence>
<keyword evidence="7 12" id="KW-0288">FMN</keyword>
<comment type="caution">
    <text evidence="12">Lacks conserved residue(s) required for the propagation of feature annotation.</text>
</comment>
<dbReference type="InterPro" id="IPR013785">
    <property type="entry name" value="Aldolase_TIM"/>
</dbReference>
<dbReference type="PROSITE" id="PS00911">
    <property type="entry name" value="DHODEHASE_1"/>
    <property type="match status" value="1"/>
</dbReference>
<evidence type="ECO:0000256" key="11">
    <source>
        <dbReference type="ARBA" id="ARBA00048996"/>
    </source>
</evidence>
<feature type="binding site" evidence="12">
    <location>
        <position position="218"/>
    </location>
    <ligand>
        <name>FMN</name>
        <dbReference type="ChEBI" id="CHEBI:58210"/>
    </ligand>
</feature>
<dbReference type="InterPro" id="IPR012135">
    <property type="entry name" value="Dihydroorotate_DH_1_2"/>
</dbReference>
<comment type="catalytic activity">
    <reaction evidence="11">
        <text>(S)-dihydroorotate + NAD(+) = orotate + NADH + H(+)</text>
        <dbReference type="Rhea" id="RHEA:13513"/>
        <dbReference type="ChEBI" id="CHEBI:15378"/>
        <dbReference type="ChEBI" id="CHEBI:30839"/>
        <dbReference type="ChEBI" id="CHEBI:30864"/>
        <dbReference type="ChEBI" id="CHEBI:57540"/>
        <dbReference type="ChEBI" id="CHEBI:57945"/>
        <dbReference type="EC" id="1.3.1.14"/>
    </reaction>
</comment>
<keyword evidence="15" id="KW-1185">Reference proteome</keyword>
<feature type="binding site" evidence="12">
    <location>
        <position position="100"/>
    </location>
    <ligand>
        <name>FMN</name>
        <dbReference type="ChEBI" id="CHEBI:58210"/>
    </ligand>
</feature>
<evidence type="ECO:0000256" key="5">
    <source>
        <dbReference type="ARBA" id="ARBA00022490"/>
    </source>
</evidence>
<evidence type="ECO:0000256" key="1">
    <source>
        <dbReference type="ARBA" id="ARBA00003616"/>
    </source>
</evidence>
<dbReference type="GO" id="GO:0004589">
    <property type="term" value="F:dihydroorotate dehydrogenase (NAD+) activity"/>
    <property type="evidence" value="ECO:0007669"/>
    <property type="project" value="UniProtKB-EC"/>
</dbReference>
<comment type="catalytic activity">
    <reaction evidence="12">
        <text>(S)-dihydroorotate + A = orotate + AH2</text>
        <dbReference type="Rhea" id="RHEA:18073"/>
        <dbReference type="ChEBI" id="CHEBI:13193"/>
        <dbReference type="ChEBI" id="CHEBI:17499"/>
        <dbReference type="ChEBI" id="CHEBI:30839"/>
        <dbReference type="ChEBI" id="CHEBI:30864"/>
    </reaction>
</comment>
<dbReference type="PANTHER" id="PTHR48109">
    <property type="entry name" value="DIHYDROOROTATE DEHYDROGENASE (QUINONE), MITOCHONDRIAL-RELATED"/>
    <property type="match status" value="1"/>
</dbReference>
<comment type="subcellular location">
    <subcellularLocation>
        <location evidence="2 12">Cytoplasm</location>
    </subcellularLocation>
</comment>
<feature type="binding site" evidence="12">
    <location>
        <position position="46"/>
    </location>
    <ligand>
        <name>substrate</name>
    </ligand>
</feature>
<dbReference type="Pfam" id="PF01180">
    <property type="entry name" value="DHO_dh"/>
    <property type="match status" value="1"/>
</dbReference>
<keyword evidence="8 12" id="KW-0665">Pyrimidine biosynthesis</keyword>
<dbReference type="KEGG" id="fwa:DCMF_18530"/>
<comment type="similarity">
    <text evidence="4 12">Belongs to the dihydroorotate dehydrogenase family. Type 1 subfamily.</text>
</comment>
<dbReference type="InterPro" id="IPR050074">
    <property type="entry name" value="DHO_dehydrogenase"/>
</dbReference>
<dbReference type="AlphaFoldDB" id="A0A3G1KVS7"/>
<evidence type="ECO:0000256" key="4">
    <source>
        <dbReference type="ARBA" id="ARBA00008008"/>
    </source>
</evidence>
<evidence type="ECO:0000256" key="3">
    <source>
        <dbReference type="ARBA" id="ARBA00004715"/>
    </source>
</evidence>
<dbReference type="OrthoDB" id="9794954at2"/>
<reference evidence="14 15" key="1">
    <citation type="submission" date="2016-10" db="EMBL/GenBank/DDBJ databases">
        <title>Complete Genome Sequence of Peptococcaceae strain DCMF.</title>
        <authorList>
            <person name="Edwards R.J."/>
            <person name="Holland S.I."/>
            <person name="Deshpande N.P."/>
            <person name="Wong Y.K."/>
            <person name="Ertan H."/>
            <person name="Manefield M."/>
            <person name="Russell T.L."/>
            <person name="Lee M.J."/>
        </authorList>
    </citation>
    <scope>NUCLEOTIDE SEQUENCE [LARGE SCALE GENOMIC DNA]</scope>
    <source>
        <strain evidence="14 15">DCMF</strain>
    </source>
</reference>
<feature type="domain" description="Dihydroorotate dehydrogenase catalytic" evidence="13">
    <location>
        <begin position="6"/>
        <end position="287"/>
    </location>
</feature>
<dbReference type="InterPro" id="IPR001295">
    <property type="entry name" value="Dihydroorotate_DH_CS"/>
</dbReference>
<keyword evidence="9 12" id="KW-0560">Oxidoreductase</keyword>
<evidence type="ECO:0000256" key="8">
    <source>
        <dbReference type="ARBA" id="ARBA00022975"/>
    </source>
</evidence>
<dbReference type="UniPathway" id="UPA00070"/>
<evidence type="ECO:0000256" key="7">
    <source>
        <dbReference type="ARBA" id="ARBA00022643"/>
    </source>
</evidence>
<comment type="pathway">
    <text evidence="3">Pyrimidine metabolism; UMP biosynthesis via de novo pathway; orotate from (S)-dihydroorotate (NAD(+) route): step 1/1.</text>
</comment>
<evidence type="ECO:0000313" key="15">
    <source>
        <dbReference type="Proteomes" id="UP000323521"/>
    </source>
</evidence>
<feature type="binding site" evidence="12">
    <location>
        <begin position="46"/>
        <end position="47"/>
    </location>
    <ligand>
        <name>FMN</name>
        <dbReference type="ChEBI" id="CHEBI:58210"/>
    </ligand>
</feature>
<dbReference type="EMBL" id="CP017634">
    <property type="protein sequence ID" value="ATW26479.1"/>
    <property type="molecule type" value="Genomic_DNA"/>
</dbReference>
<dbReference type="RefSeq" id="WP_148135792.1">
    <property type="nucleotide sequence ID" value="NZ_CP017634.1"/>
</dbReference>
<name>A0A3G1KVS7_FORW1</name>
<dbReference type="EC" id="1.3.-.-" evidence="12"/>
<dbReference type="NCBIfam" id="NF005574">
    <property type="entry name" value="PRK07259.1"/>
    <property type="match status" value="1"/>
</dbReference>
<gene>
    <name evidence="12" type="primary">pyrD</name>
    <name evidence="14" type="ORF">DCMF_18530</name>
</gene>
<dbReference type="Proteomes" id="UP000323521">
    <property type="component" value="Chromosome"/>
</dbReference>
<dbReference type="PIRSF" id="PIRSF000164">
    <property type="entry name" value="DHO_oxidase"/>
    <property type="match status" value="1"/>
</dbReference>
<dbReference type="InterPro" id="IPR049622">
    <property type="entry name" value="Dihydroorotate_DH_I"/>
</dbReference>
<comment type="function">
    <text evidence="1">Catalyzes the conversion of dihydroorotate to orotate with NAD(+) as electron acceptor.</text>
</comment>
<feature type="binding site" evidence="12">
    <location>
        <position position="128"/>
    </location>
    <ligand>
        <name>FMN</name>
        <dbReference type="ChEBI" id="CHEBI:58210"/>
    </ligand>
</feature>
<evidence type="ECO:0000256" key="10">
    <source>
        <dbReference type="ARBA" id="ARBA00023027"/>
    </source>
</evidence>